<reference evidence="7" key="1">
    <citation type="submission" date="2022-01" db="EMBL/GenBank/DDBJ databases">
        <authorList>
            <person name="King R."/>
        </authorList>
    </citation>
    <scope>NUCLEOTIDE SEQUENCE</scope>
</reference>
<keyword evidence="8" id="KW-1185">Reference proteome</keyword>
<feature type="transmembrane region" description="Helical" evidence="5">
    <location>
        <begin position="265"/>
        <end position="283"/>
    </location>
</feature>
<feature type="transmembrane region" description="Helical" evidence="5">
    <location>
        <begin position="103"/>
        <end position="124"/>
    </location>
</feature>
<protein>
    <recommendedName>
        <fullName evidence="6">Major facilitator superfamily (MFS) profile domain-containing protein</fullName>
    </recommendedName>
</protein>
<comment type="subcellular location">
    <subcellularLocation>
        <location evidence="1">Membrane</location>
        <topology evidence="1">Multi-pass membrane protein</topology>
    </subcellularLocation>
</comment>
<dbReference type="EMBL" id="OV651817">
    <property type="protein sequence ID" value="CAH1110900.1"/>
    <property type="molecule type" value="Genomic_DNA"/>
</dbReference>
<keyword evidence="4 5" id="KW-0472">Membrane</keyword>
<dbReference type="GO" id="GO:0016020">
    <property type="term" value="C:membrane"/>
    <property type="evidence" value="ECO:0007669"/>
    <property type="project" value="UniProtKB-SubCell"/>
</dbReference>
<feature type="transmembrane region" description="Helical" evidence="5">
    <location>
        <begin position="427"/>
        <end position="448"/>
    </location>
</feature>
<dbReference type="AlphaFoldDB" id="A0A9P0GIF1"/>
<name>A0A9P0GIF1_9CUCU</name>
<evidence type="ECO:0000313" key="7">
    <source>
        <dbReference type="EMBL" id="CAH1110900.1"/>
    </source>
</evidence>
<dbReference type="InterPro" id="IPR020846">
    <property type="entry name" value="MFS_dom"/>
</dbReference>
<evidence type="ECO:0000256" key="3">
    <source>
        <dbReference type="ARBA" id="ARBA00022989"/>
    </source>
</evidence>
<feature type="transmembrane region" description="Helical" evidence="5">
    <location>
        <begin position="130"/>
        <end position="157"/>
    </location>
</feature>
<evidence type="ECO:0000313" key="8">
    <source>
        <dbReference type="Proteomes" id="UP001153636"/>
    </source>
</evidence>
<dbReference type="PROSITE" id="PS50850">
    <property type="entry name" value="MFS"/>
    <property type="match status" value="1"/>
</dbReference>
<organism evidence="7 8">
    <name type="scientific">Psylliodes chrysocephalus</name>
    <dbReference type="NCBI Taxonomy" id="3402493"/>
    <lineage>
        <taxon>Eukaryota</taxon>
        <taxon>Metazoa</taxon>
        <taxon>Ecdysozoa</taxon>
        <taxon>Arthropoda</taxon>
        <taxon>Hexapoda</taxon>
        <taxon>Insecta</taxon>
        <taxon>Pterygota</taxon>
        <taxon>Neoptera</taxon>
        <taxon>Endopterygota</taxon>
        <taxon>Coleoptera</taxon>
        <taxon>Polyphaga</taxon>
        <taxon>Cucujiformia</taxon>
        <taxon>Chrysomeloidea</taxon>
        <taxon>Chrysomelidae</taxon>
        <taxon>Galerucinae</taxon>
        <taxon>Alticini</taxon>
        <taxon>Psylliodes</taxon>
    </lineage>
</organism>
<dbReference type="InterPro" id="IPR011701">
    <property type="entry name" value="MFS"/>
</dbReference>
<evidence type="ECO:0000256" key="1">
    <source>
        <dbReference type="ARBA" id="ARBA00004141"/>
    </source>
</evidence>
<dbReference type="Proteomes" id="UP001153636">
    <property type="component" value="Chromosome 5"/>
</dbReference>
<dbReference type="Gene3D" id="1.20.1250.20">
    <property type="entry name" value="MFS general substrate transporter like domains"/>
    <property type="match status" value="1"/>
</dbReference>
<feature type="transmembrane region" description="Helical" evidence="5">
    <location>
        <begin position="169"/>
        <end position="192"/>
    </location>
</feature>
<feature type="transmembrane region" description="Helical" evidence="5">
    <location>
        <begin position="393"/>
        <end position="415"/>
    </location>
</feature>
<sequence length="470" mass="52471">MAWYNTLTVEVPLFFTFVNFILTGSIFTNQVIYRTCYILLGYNKTDCSRLGKEANNDTKYLEKMVEPTADVILMYKSIADSLFPIFICMIAGPWSDKNGRKPVLLMTLIGIGLGGFIMIIFSYFENLNPWYFLIASIPSMLTGGGTTYFAITLSYLSDISTPETRGMRMAFYEAALNCGVLLGSVLSSYIFYATNYESVFAIGTGSMLIGIVYTIFLIPESLPMREGTADSSENSLNQNRPIVGAKYFIDMVYTAIKKRENYDRAIILLTVCSIIMYTFQTNGDYGIQFIFLRHKLNWTLTKYTLYFAAINIIWVIGTMSGTIIFYKKLKFRESVITIVGLTFMIGYATLQLLAKNDIYIYSAGVLKSIGSLVNPMLRSQVSKMVPPNEVGKIFSVIVAGGALIALGASPAYTFIYNATINIDSAYFNFLSIGLLSISGFLVIIILMLERKSKSVPLKNEETKSESPVSQ</sequence>
<evidence type="ECO:0000256" key="2">
    <source>
        <dbReference type="ARBA" id="ARBA00022692"/>
    </source>
</evidence>
<feature type="transmembrane region" description="Helical" evidence="5">
    <location>
        <begin position="12"/>
        <end position="33"/>
    </location>
</feature>
<dbReference type="GO" id="GO:0022857">
    <property type="term" value="F:transmembrane transporter activity"/>
    <property type="evidence" value="ECO:0007669"/>
    <property type="project" value="InterPro"/>
</dbReference>
<feature type="transmembrane region" description="Helical" evidence="5">
    <location>
        <begin position="198"/>
        <end position="218"/>
    </location>
</feature>
<feature type="transmembrane region" description="Helical" evidence="5">
    <location>
        <begin position="72"/>
        <end position="91"/>
    </location>
</feature>
<dbReference type="OrthoDB" id="430300at2759"/>
<accession>A0A9P0GIF1</accession>
<evidence type="ECO:0000256" key="4">
    <source>
        <dbReference type="ARBA" id="ARBA00023136"/>
    </source>
</evidence>
<evidence type="ECO:0000256" key="5">
    <source>
        <dbReference type="SAM" id="Phobius"/>
    </source>
</evidence>
<feature type="domain" description="Major facilitator superfamily (MFS) profile" evidence="6">
    <location>
        <begin position="1"/>
        <end position="451"/>
    </location>
</feature>
<dbReference type="InterPro" id="IPR036259">
    <property type="entry name" value="MFS_trans_sf"/>
</dbReference>
<feature type="transmembrane region" description="Helical" evidence="5">
    <location>
        <begin position="335"/>
        <end position="353"/>
    </location>
</feature>
<dbReference type="SUPFAM" id="SSF103473">
    <property type="entry name" value="MFS general substrate transporter"/>
    <property type="match status" value="1"/>
</dbReference>
<keyword evidence="2 5" id="KW-0812">Transmembrane</keyword>
<keyword evidence="3 5" id="KW-1133">Transmembrane helix</keyword>
<feature type="transmembrane region" description="Helical" evidence="5">
    <location>
        <begin position="303"/>
        <end position="326"/>
    </location>
</feature>
<dbReference type="PANTHER" id="PTHR23507">
    <property type="entry name" value="ZGC:174356"/>
    <property type="match status" value="1"/>
</dbReference>
<gene>
    <name evidence="7" type="ORF">PSYICH_LOCUS10765</name>
</gene>
<evidence type="ECO:0000259" key="6">
    <source>
        <dbReference type="PROSITE" id="PS50850"/>
    </source>
</evidence>
<proteinExistence type="predicted"/>
<dbReference type="PANTHER" id="PTHR23507:SF39">
    <property type="entry name" value="GH23453P-RELATED"/>
    <property type="match status" value="1"/>
</dbReference>
<dbReference type="Pfam" id="PF07690">
    <property type="entry name" value="MFS_1"/>
    <property type="match status" value="1"/>
</dbReference>